<dbReference type="InterPro" id="IPR018531">
    <property type="entry name" value="DUF1993"/>
</dbReference>
<reference evidence="1 2" key="1">
    <citation type="journal article" date="2017" name="Water Res.">
        <title>Comammox in drinking water systems.</title>
        <authorList>
            <person name="Wang Y."/>
            <person name="Ma L."/>
            <person name="Mao Y."/>
            <person name="Jiang X."/>
            <person name="Xia Y."/>
            <person name="Yu K."/>
            <person name="Li B."/>
            <person name="Zhang T."/>
        </authorList>
    </citation>
    <scope>NUCLEOTIDE SEQUENCE [LARGE SCALE GENOMIC DNA]</scope>
    <source>
        <strain evidence="1">SG_bin8</strain>
    </source>
</reference>
<comment type="caution">
    <text evidence="1">The sequence shown here is derived from an EMBL/GenBank/DDBJ whole genome shotgun (WGS) entry which is preliminary data.</text>
</comment>
<organism evidence="1 2">
    <name type="scientific">Candidatus Raskinella chloraquaticus</name>
    <dbReference type="NCBI Taxonomy" id="1951219"/>
    <lineage>
        <taxon>Bacteria</taxon>
        <taxon>Pseudomonadati</taxon>
        <taxon>Pseudomonadota</taxon>
        <taxon>Alphaproteobacteria</taxon>
        <taxon>Hyphomicrobiales</taxon>
        <taxon>Phreatobacteraceae</taxon>
        <taxon>Candidatus Raskinella</taxon>
    </lineage>
</organism>
<dbReference type="InterPro" id="IPR034660">
    <property type="entry name" value="DinB/YfiT-like"/>
</dbReference>
<dbReference type="PANTHER" id="PTHR36922:SF1">
    <property type="entry name" value="DUF1993 DOMAIN-CONTAINING PROTEIN"/>
    <property type="match status" value="1"/>
</dbReference>
<dbReference type="SUPFAM" id="SSF109854">
    <property type="entry name" value="DinB/YfiT-like putative metalloenzymes"/>
    <property type="match status" value="1"/>
</dbReference>
<evidence type="ECO:0000313" key="2">
    <source>
        <dbReference type="Proteomes" id="UP000192872"/>
    </source>
</evidence>
<dbReference type="STRING" id="1827387.A4S15_06215"/>
<accession>A0A1W9I090</accession>
<evidence type="ECO:0000313" key="1">
    <source>
        <dbReference type="EMBL" id="OQW52982.1"/>
    </source>
</evidence>
<dbReference type="PANTHER" id="PTHR36922">
    <property type="entry name" value="BLL2446 PROTEIN"/>
    <property type="match status" value="1"/>
</dbReference>
<dbReference type="Proteomes" id="UP000192872">
    <property type="component" value="Unassembled WGS sequence"/>
</dbReference>
<dbReference type="Gene3D" id="1.20.120.450">
    <property type="entry name" value="dinb family like domain"/>
    <property type="match status" value="1"/>
</dbReference>
<evidence type="ECO:0008006" key="3">
    <source>
        <dbReference type="Google" id="ProtNLM"/>
    </source>
</evidence>
<proteinExistence type="predicted"/>
<name>A0A1W9I090_9HYPH</name>
<dbReference type="AlphaFoldDB" id="A0A1W9I090"/>
<dbReference type="Pfam" id="PF09351">
    <property type="entry name" value="DUF1993"/>
    <property type="match status" value="1"/>
</dbReference>
<gene>
    <name evidence="1" type="ORF">A4S15_06215</name>
</gene>
<protein>
    <recommendedName>
        <fullName evidence="3">DUF1993 domain-containing protein</fullName>
    </recommendedName>
</protein>
<sequence>MSFSLYEASVLTFTASLDAISGCLDKAAMHVEQRKLDPAVFLTFRLYPDMFDFTRQVQLTTDFAKGAGARLAGVEIPKYDDVEKSFGELKQRIARAIAFLNALDRNAVEDGADREIVMQIRGQTQTFKGRDFLMHRAIPNFFFHATTAYNILRHNGVDLGKSDFVAKL</sequence>
<dbReference type="EMBL" id="LWDL01000011">
    <property type="protein sequence ID" value="OQW52982.1"/>
    <property type="molecule type" value="Genomic_DNA"/>
</dbReference>
<dbReference type="RefSeq" id="WP_376800822.1">
    <property type="nucleotide sequence ID" value="NZ_DBNB01000038.1"/>
</dbReference>